<feature type="transmembrane region" description="Helical" evidence="1">
    <location>
        <begin position="503"/>
        <end position="522"/>
    </location>
</feature>
<feature type="transmembrane region" description="Helical" evidence="1">
    <location>
        <begin position="644"/>
        <end position="663"/>
    </location>
</feature>
<keyword evidence="1" id="KW-1133">Transmembrane helix</keyword>
<feature type="transmembrane region" description="Helical" evidence="1">
    <location>
        <begin position="571"/>
        <end position="594"/>
    </location>
</feature>
<dbReference type="Proteomes" id="UP000028123">
    <property type="component" value="Unassembled WGS sequence"/>
</dbReference>
<evidence type="ECO:0000256" key="1">
    <source>
        <dbReference type="SAM" id="Phobius"/>
    </source>
</evidence>
<feature type="transmembrane region" description="Helical" evidence="1">
    <location>
        <begin position="445"/>
        <end position="467"/>
    </location>
</feature>
<dbReference type="EMBL" id="JNVM01000001">
    <property type="protein sequence ID" value="KEQ27966.1"/>
    <property type="molecule type" value="Genomic_DNA"/>
</dbReference>
<feature type="transmembrane region" description="Helical" evidence="1">
    <location>
        <begin position="534"/>
        <end position="551"/>
    </location>
</feature>
<gene>
    <name evidence="2" type="ORF">ET33_00710</name>
</gene>
<dbReference type="RefSeq" id="WP_036675179.1">
    <property type="nucleotide sequence ID" value="NZ_JNVM01000001.1"/>
</dbReference>
<feature type="transmembrane region" description="Helical" evidence="1">
    <location>
        <begin position="479"/>
        <end position="497"/>
    </location>
</feature>
<comment type="caution">
    <text evidence="2">The sequence shown here is derived from an EMBL/GenBank/DDBJ whole genome shotgun (WGS) entry which is preliminary data.</text>
</comment>
<keyword evidence="1" id="KW-0812">Transmembrane</keyword>
<dbReference type="OrthoDB" id="3199331at2"/>
<sequence>MRNGTIRRKASRLYAKGIVCIMAAVSCMWMSVSYGASPAYGLGINSIAQGQVIPITEEKSEVIPNSENSPIVTVISIPGLSFMELLPEWLDRLPALRKLATTGGLAAMNVRVPYKGLESVYATWGAGTPADGKGGEGWNRAERRDGQSALALVRRFAADGAEAAASSVSVLVPAYPSLKRENAEGTYLARPGLLGETLKRHGVRLGVWGNLDEPGGGTDRFKRPAPLMIMDGQGTVAAGDVGRGTLTADAAMPSAIRTDTERLVEEWRAFVTGRKAWPAEGTDRGTLAVMELGDWYRLYAEKAWYEPGRFVERKRAVLEQTDRLLSELTGEMEASGRRHVLWLVSPKVHSEAWKEKWQLTPVIRWSVATTEGILMSSATTRRPGLVAAVDVAPSLLGEFGLARPEGMIGLPIVSAESGRDSRSPLAVLLNDMRQMANVYALRPTLLYGLAGYEVAVMLLGLITLWWAKPTGRLRRWMRGLLFSVLLAPGVMLALGWAAYMNKLLLAGLALAAPLALGMLAAVGSREIPQLMRTLGWIGAGTGALILFDGYTGAEAMKRSVLGYDPIVGARYYGIGNEFMGVLLGASLLGLSAWLQVRRMRTRVFKGYGTGEGALQPGNAAALEASPGGLGRTHAVARLSAWREAAPAAVVGAAVAGCLAAPALGSEAGGALASAAAFGALAARLAAGGALRLRRLALAVALPLGAALAGLWLLNAAWLPGPAGEPSAAATVNAPAAAAPPAASSALAAPSSHIGRAFDDLRHGRYDVIGAIIARKLAMNVHLIRVSAWSKVLLTALAVMAVLVLRPSGRLRLWEQRYPYLMHGCYANVIGALAALVLNDSGIVAAAAMIVYSSVPLLLLKLEGA</sequence>
<dbReference type="eggNOG" id="COG3119">
    <property type="taxonomic scope" value="Bacteria"/>
</dbReference>
<organism evidence="2 3">
    <name type="scientific">Paenibacillus tyrfis</name>
    <dbReference type="NCBI Taxonomy" id="1501230"/>
    <lineage>
        <taxon>Bacteria</taxon>
        <taxon>Bacillati</taxon>
        <taxon>Bacillota</taxon>
        <taxon>Bacilli</taxon>
        <taxon>Bacillales</taxon>
        <taxon>Paenibacillaceae</taxon>
        <taxon>Paenibacillus</taxon>
    </lineage>
</organism>
<feature type="transmembrane region" description="Helical" evidence="1">
    <location>
        <begin position="787"/>
        <end position="805"/>
    </location>
</feature>
<evidence type="ECO:0000313" key="3">
    <source>
        <dbReference type="Proteomes" id="UP000028123"/>
    </source>
</evidence>
<reference evidence="2 3" key="1">
    <citation type="submission" date="2014-06" db="EMBL/GenBank/DDBJ databases">
        <title>Draft genome sequence of Paenibacillus sp. MSt1.</title>
        <authorList>
            <person name="Aw Y.K."/>
            <person name="Ong K.S."/>
            <person name="Gan H.M."/>
            <person name="Lee S.M."/>
        </authorList>
    </citation>
    <scope>NUCLEOTIDE SEQUENCE [LARGE SCALE GENOMIC DNA]</scope>
    <source>
        <strain evidence="2 3">MSt1</strain>
    </source>
</reference>
<dbReference type="AlphaFoldDB" id="A0A081PB93"/>
<evidence type="ECO:0000313" key="2">
    <source>
        <dbReference type="EMBL" id="KEQ27966.1"/>
    </source>
</evidence>
<keyword evidence="3" id="KW-1185">Reference proteome</keyword>
<dbReference type="PROSITE" id="PS51257">
    <property type="entry name" value="PROKAR_LIPOPROTEIN"/>
    <property type="match status" value="1"/>
</dbReference>
<feature type="transmembrane region" description="Helical" evidence="1">
    <location>
        <begin position="695"/>
        <end position="717"/>
    </location>
</feature>
<keyword evidence="1" id="KW-0472">Membrane</keyword>
<name>A0A081PB93_9BACL</name>
<proteinExistence type="predicted"/>
<feature type="transmembrane region" description="Helical" evidence="1">
    <location>
        <begin position="669"/>
        <end position="686"/>
    </location>
</feature>
<accession>A0A081PB93</accession>
<protein>
    <submittedName>
        <fullName evidence="2">Uncharacterized protein</fullName>
    </submittedName>
</protein>